<name>E8RT23_ASTEC</name>
<dbReference type="KEGG" id="aex:Astex_3008"/>
<dbReference type="HOGENOM" id="CLU_122848_0_0_5"/>
<organism evidence="1 2">
    <name type="scientific">Asticcacaulis excentricus (strain ATCC 15261 / DSM 4724 / KCTC 12464 / NCIMB 9791 / VKM B-1370 / CB 48)</name>
    <dbReference type="NCBI Taxonomy" id="573065"/>
    <lineage>
        <taxon>Bacteria</taxon>
        <taxon>Pseudomonadati</taxon>
        <taxon>Pseudomonadota</taxon>
        <taxon>Alphaproteobacteria</taxon>
        <taxon>Caulobacterales</taxon>
        <taxon>Caulobacteraceae</taxon>
        <taxon>Asticcacaulis</taxon>
    </lineage>
</organism>
<reference evidence="2" key="1">
    <citation type="submission" date="2010-12" db="EMBL/GenBank/DDBJ databases">
        <title>Complete sequence of chromosome 2 of Asticcacaulis excentricus CB 48.</title>
        <authorList>
            <consortium name="US DOE Joint Genome Institute"/>
            <person name="Lucas S."/>
            <person name="Copeland A."/>
            <person name="Lapidus A."/>
            <person name="Cheng J.-F."/>
            <person name="Bruce D."/>
            <person name="Goodwin L."/>
            <person name="Pitluck S."/>
            <person name="Teshima H."/>
            <person name="Davenport K."/>
            <person name="Detter J.C."/>
            <person name="Han C."/>
            <person name="Tapia R."/>
            <person name="Land M."/>
            <person name="Hauser L."/>
            <person name="Jeffries C."/>
            <person name="Kyrpides N."/>
            <person name="Ivanova N."/>
            <person name="Ovchinnikova G."/>
            <person name="Brun Y.V."/>
            <person name="Woyke T."/>
        </authorList>
    </citation>
    <scope>NUCLEOTIDE SEQUENCE [LARGE SCALE GENOMIC DNA]</scope>
    <source>
        <strain evidence="2">ATCC 15261 / DSM 4724 / KCTC 12464 / NCIMB 9791 / VKM B-1370 / CB 48</strain>
    </source>
</reference>
<dbReference type="Proteomes" id="UP000001492">
    <property type="component" value="Chromosome 2"/>
</dbReference>
<keyword evidence="2" id="KW-1185">Reference proteome</keyword>
<evidence type="ECO:0000313" key="2">
    <source>
        <dbReference type="Proteomes" id="UP000001492"/>
    </source>
</evidence>
<dbReference type="EMBL" id="CP002396">
    <property type="protein sequence ID" value="ADU14644.1"/>
    <property type="molecule type" value="Genomic_DNA"/>
</dbReference>
<accession>E8RT23</accession>
<dbReference type="AlphaFoldDB" id="E8RT23"/>
<sequence length="128" mass="14478">MVSRLSFLVTADEHNSWVLPVVDDLPLTDLIESYERENGYTDPAGGYGPIRCNDLDFSRRTINLLACECGETGCWPLQATLSQKDAWVVWSEFRQPHRSNRDYSGFGPFQFLRSDHDAAIKGLCLYGS</sequence>
<dbReference type="STRING" id="573065.Astex_3008"/>
<gene>
    <name evidence="1" type="ordered locus">Astex_3008</name>
</gene>
<evidence type="ECO:0000313" key="1">
    <source>
        <dbReference type="EMBL" id="ADU14644.1"/>
    </source>
</evidence>
<dbReference type="eggNOG" id="ENOG50336QZ">
    <property type="taxonomic scope" value="Bacteria"/>
</dbReference>
<protein>
    <submittedName>
        <fullName evidence="1">Uncharacterized protein</fullName>
    </submittedName>
</protein>
<proteinExistence type="predicted"/>